<name>K2GTR1_ENTNP</name>
<evidence type="ECO:0000313" key="2">
    <source>
        <dbReference type="EMBL" id="EKE37177.1"/>
    </source>
</evidence>
<accession>K2GTR1</accession>
<keyword evidence="1" id="KW-1133">Transmembrane helix</keyword>
<proteinExistence type="predicted"/>
<feature type="transmembrane region" description="Helical" evidence="1">
    <location>
        <begin position="20"/>
        <end position="44"/>
    </location>
</feature>
<evidence type="ECO:0000256" key="1">
    <source>
        <dbReference type="SAM" id="Phobius"/>
    </source>
</evidence>
<keyword evidence="1" id="KW-0812">Transmembrane</keyword>
<organism evidence="2 3">
    <name type="scientific">Entamoeba nuttalli (strain P19)</name>
    <name type="common">Amoeba</name>
    <dbReference type="NCBI Taxonomy" id="1076696"/>
    <lineage>
        <taxon>Eukaryota</taxon>
        <taxon>Amoebozoa</taxon>
        <taxon>Evosea</taxon>
        <taxon>Archamoebae</taxon>
        <taxon>Mastigamoebida</taxon>
        <taxon>Entamoebidae</taxon>
        <taxon>Entamoeba</taxon>
    </lineage>
</organism>
<feature type="transmembrane region" description="Helical" evidence="1">
    <location>
        <begin position="87"/>
        <end position="111"/>
    </location>
</feature>
<dbReference type="OrthoDB" id="10288866at2759"/>
<gene>
    <name evidence="2" type="ORF">ENU1_206640</name>
</gene>
<dbReference type="GeneID" id="20076672"/>
<dbReference type="Proteomes" id="UP000006769">
    <property type="component" value="Unassembled WGS sequence"/>
</dbReference>
<dbReference type="AlphaFoldDB" id="K2GTR1"/>
<feature type="transmembrane region" description="Helical" evidence="1">
    <location>
        <begin position="163"/>
        <end position="188"/>
    </location>
</feature>
<feature type="transmembrane region" description="Helical" evidence="1">
    <location>
        <begin position="219"/>
        <end position="239"/>
    </location>
</feature>
<evidence type="ECO:0000313" key="3">
    <source>
        <dbReference type="Proteomes" id="UP000006769"/>
    </source>
</evidence>
<keyword evidence="1" id="KW-0472">Membrane</keyword>
<dbReference type="OMA" id="TMLYYER"/>
<dbReference type="RefSeq" id="XP_008860492.1">
    <property type="nucleotide sequence ID" value="XM_008862270.1"/>
</dbReference>
<protein>
    <submittedName>
        <fullName evidence="2">Uncharacterized protein</fullName>
    </submittedName>
</protein>
<feature type="transmembrane region" description="Helical" evidence="1">
    <location>
        <begin position="50"/>
        <end position="75"/>
    </location>
</feature>
<dbReference type="EMBL" id="JH930046">
    <property type="protein sequence ID" value="EKE37177.1"/>
    <property type="molecule type" value="Genomic_DNA"/>
</dbReference>
<sequence>MERNTDFSRYFPIESRFNIIELCISILSMLTVFMGIVTSIGGIIHNEHVFIIRFVTCCYGVLLCFICFSHSLCSVIIRRKDIPYPKFISYIALFIGLISFIFIIIIMSFTFQDTIDGVDHPTMLYYERITHCCHKNESKEECGCLQKECNLCEDHLMKVLNGWYYSSIVLIILTSLVLVFSALIHHLIDIQLLYRNIYKNFLSNGRFSYTQIHFEEGSLITWVCVFAVFATIGVFLLTVECTYSFIKHRRHSNTQKQYESLQQVTN</sequence>
<reference evidence="2 3" key="1">
    <citation type="submission" date="2011-11" db="EMBL/GenBank/DDBJ databases">
        <authorList>
            <person name="Hannick L."/>
            <person name="Karamycheva S."/>
            <person name="Lorenzi H."/>
            <person name="Caler E."/>
        </authorList>
    </citation>
    <scope>NUCLEOTIDE SEQUENCE [LARGE SCALE GENOMIC DNA]</scope>
    <source>
        <strain evidence="2 3">P19</strain>
    </source>
</reference>
<dbReference type="VEuPathDB" id="AmoebaDB:ENU1_206640"/>